<dbReference type="Pfam" id="PF13560">
    <property type="entry name" value="HTH_31"/>
    <property type="match status" value="1"/>
</dbReference>
<dbReference type="InterPro" id="IPR010982">
    <property type="entry name" value="Lambda_DNA-bd_dom_sf"/>
</dbReference>
<keyword evidence="3" id="KW-1185">Reference proteome</keyword>
<sequence>MTTTTALRDFLRSRRARLLPRDVGLPDFGGRRRVAGLRREELAQLAGVSVDYYTRLEQGRVGNASPAVLDALARALRLDADETRHLHRIARPAAARGPAGRRAARPQRVRPMLRVLLESLDGLPALVMGRRMEVLAWNRAASALLGDFDTAEPAARNIARITFLAPGSRTLYADWDACARENVAYLSMEAGRHPDDPELTALIGELAVKSPEFRTWWAEHPVQDKASGTKGFRHPVVGDLELFYETLRAVDDPTQALITYAPEPGSPSEDALRLLLAWTAQESTPDARAAAAATRPQGR</sequence>
<comment type="caution">
    <text evidence="2">The sequence shown here is derived from an EMBL/GenBank/DDBJ whole genome shotgun (WGS) entry which is preliminary data.</text>
</comment>
<dbReference type="SUPFAM" id="SSF47413">
    <property type="entry name" value="lambda repressor-like DNA-binding domains"/>
    <property type="match status" value="1"/>
</dbReference>
<dbReference type="PROSITE" id="PS50943">
    <property type="entry name" value="HTH_CROC1"/>
    <property type="match status" value="1"/>
</dbReference>
<accession>A0ABN2Z1Y2</accession>
<evidence type="ECO:0000313" key="3">
    <source>
        <dbReference type="Proteomes" id="UP001422759"/>
    </source>
</evidence>
<dbReference type="Gene3D" id="3.30.450.180">
    <property type="match status" value="1"/>
</dbReference>
<dbReference type="SMART" id="SM00530">
    <property type="entry name" value="HTH_XRE"/>
    <property type="match status" value="1"/>
</dbReference>
<dbReference type="Pfam" id="PF17765">
    <property type="entry name" value="MLTR_LBD"/>
    <property type="match status" value="1"/>
</dbReference>
<dbReference type="Gene3D" id="1.10.260.40">
    <property type="entry name" value="lambda repressor-like DNA-binding domains"/>
    <property type="match status" value="1"/>
</dbReference>
<reference evidence="2 3" key="1">
    <citation type="journal article" date="2019" name="Int. J. Syst. Evol. Microbiol.">
        <title>The Global Catalogue of Microorganisms (GCM) 10K type strain sequencing project: providing services to taxonomists for standard genome sequencing and annotation.</title>
        <authorList>
            <consortium name="The Broad Institute Genomics Platform"/>
            <consortium name="The Broad Institute Genome Sequencing Center for Infectious Disease"/>
            <person name="Wu L."/>
            <person name="Ma J."/>
        </authorList>
    </citation>
    <scope>NUCLEOTIDE SEQUENCE [LARGE SCALE GENOMIC DNA]</scope>
    <source>
        <strain evidence="2 3">JCM 14560</strain>
    </source>
</reference>
<dbReference type="EMBL" id="BAAANT010000005">
    <property type="protein sequence ID" value="GAA2135546.1"/>
    <property type="molecule type" value="Genomic_DNA"/>
</dbReference>
<organism evidence="2 3">
    <name type="scientific">Kitasatospora kazusensis</name>
    <dbReference type="NCBI Taxonomy" id="407974"/>
    <lineage>
        <taxon>Bacteria</taxon>
        <taxon>Bacillati</taxon>
        <taxon>Actinomycetota</taxon>
        <taxon>Actinomycetes</taxon>
        <taxon>Kitasatosporales</taxon>
        <taxon>Streptomycetaceae</taxon>
        <taxon>Kitasatospora</taxon>
    </lineage>
</organism>
<dbReference type="PANTHER" id="PTHR35010">
    <property type="entry name" value="BLL4672 PROTEIN-RELATED"/>
    <property type="match status" value="1"/>
</dbReference>
<dbReference type="PANTHER" id="PTHR35010:SF2">
    <property type="entry name" value="BLL4672 PROTEIN"/>
    <property type="match status" value="1"/>
</dbReference>
<dbReference type="RefSeq" id="WP_344461884.1">
    <property type="nucleotide sequence ID" value="NZ_BAAANT010000005.1"/>
</dbReference>
<evidence type="ECO:0000259" key="1">
    <source>
        <dbReference type="PROSITE" id="PS50943"/>
    </source>
</evidence>
<protein>
    <submittedName>
        <fullName evidence="2">Helix-turn-helix transcriptional regulator</fullName>
    </submittedName>
</protein>
<gene>
    <name evidence="2" type="ORF">GCM10009760_14200</name>
</gene>
<name>A0ABN2Z1Y2_9ACTN</name>
<feature type="domain" description="HTH cro/C1-type" evidence="1">
    <location>
        <begin position="32"/>
        <end position="83"/>
    </location>
</feature>
<dbReference type="CDD" id="cd00093">
    <property type="entry name" value="HTH_XRE"/>
    <property type="match status" value="1"/>
</dbReference>
<evidence type="ECO:0000313" key="2">
    <source>
        <dbReference type="EMBL" id="GAA2135546.1"/>
    </source>
</evidence>
<dbReference type="InterPro" id="IPR041413">
    <property type="entry name" value="MLTR_LBD"/>
</dbReference>
<proteinExistence type="predicted"/>
<dbReference type="Proteomes" id="UP001422759">
    <property type="component" value="Unassembled WGS sequence"/>
</dbReference>
<dbReference type="InterPro" id="IPR001387">
    <property type="entry name" value="Cro/C1-type_HTH"/>
</dbReference>